<reference evidence="1" key="2">
    <citation type="submission" date="2025-09" db="UniProtKB">
        <authorList>
            <consortium name="EnsemblPlants"/>
        </authorList>
    </citation>
    <scope>IDENTIFICATION</scope>
</reference>
<organism evidence="1 2">
    <name type="scientific">Avena sativa</name>
    <name type="common">Oat</name>
    <dbReference type="NCBI Taxonomy" id="4498"/>
    <lineage>
        <taxon>Eukaryota</taxon>
        <taxon>Viridiplantae</taxon>
        <taxon>Streptophyta</taxon>
        <taxon>Embryophyta</taxon>
        <taxon>Tracheophyta</taxon>
        <taxon>Spermatophyta</taxon>
        <taxon>Magnoliopsida</taxon>
        <taxon>Liliopsida</taxon>
        <taxon>Poales</taxon>
        <taxon>Poaceae</taxon>
        <taxon>BOP clade</taxon>
        <taxon>Pooideae</taxon>
        <taxon>Poodae</taxon>
        <taxon>Poeae</taxon>
        <taxon>Poeae Chloroplast Group 1 (Aveneae type)</taxon>
        <taxon>Aveninae</taxon>
        <taxon>Avena</taxon>
    </lineage>
</organism>
<sequence length="376" mass="43597">MKSGGKIIYNGPIGERSCKVIEYFEKISGVPKIKNNCNPATWMLDVTSKSMEFQLSIDFATMYEKSSLRRDMEELVEQLSIPLPNSEDLCFSNRFPQNGWIQLKACLWKQNITYWRSPQYNWMRIVMAIIFALVFGVLFWKHAKILNNEQDLLNVFGAMYMGVINLGAFNDQLIIPFSTVERTVMYREKFAGMYSSWSYSFAQAAIEIPYVFIQVLVYTLIVYPSIGYYWTAHKLLWFFYTAFCSVLSYVYVGLLLVSLTPNVEVATIFASLFNNMQSLFSGFVLPAPRIPKWWFWLYYLSPTSWVLNALLTSQYGNIEKEVEAFGETKSVSVFLNDYFGFHQDNLSLVAAVLIAFPFVFVILFSLSIEKFNFQKR</sequence>
<accession>A0ACD5WL13</accession>
<dbReference type="Proteomes" id="UP001732700">
    <property type="component" value="Chromosome 4A"/>
</dbReference>
<keyword evidence="2" id="KW-1185">Reference proteome</keyword>
<name>A0ACD5WL13_AVESA</name>
<evidence type="ECO:0000313" key="1">
    <source>
        <dbReference type="EnsemblPlants" id="AVESA.00010b.r2.4AG0641220.1.CDS"/>
    </source>
</evidence>
<reference evidence="1" key="1">
    <citation type="submission" date="2021-05" db="EMBL/GenBank/DDBJ databases">
        <authorList>
            <person name="Scholz U."/>
            <person name="Mascher M."/>
            <person name="Fiebig A."/>
        </authorList>
    </citation>
    <scope>NUCLEOTIDE SEQUENCE [LARGE SCALE GENOMIC DNA]</scope>
</reference>
<proteinExistence type="predicted"/>
<dbReference type="EnsemblPlants" id="AVESA.00010b.r2.4AG0641220.1">
    <property type="protein sequence ID" value="AVESA.00010b.r2.4AG0641220.1.CDS"/>
    <property type="gene ID" value="AVESA.00010b.r2.4AG0641220"/>
</dbReference>
<evidence type="ECO:0000313" key="2">
    <source>
        <dbReference type="Proteomes" id="UP001732700"/>
    </source>
</evidence>
<protein>
    <submittedName>
        <fullName evidence="1">Uncharacterized protein</fullName>
    </submittedName>
</protein>